<gene>
    <name evidence="4" type="ORF">ACFO3O_07880</name>
</gene>
<dbReference type="SUPFAM" id="SSF48452">
    <property type="entry name" value="TPR-like"/>
    <property type="match status" value="2"/>
</dbReference>
<feature type="transmembrane region" description="Helical" evidence="3">
    <location>
        <begin position="117"/>
        <end position="133"/>
    </location>
</feature>
<keyword evidence="3" id="KW-0472">Membrane</keyword>
<keyword evidence="2" id="KW-0802">TPR repeat</keyword>
<name>A0ABV9HVA2_9FLAO</name>
<protein>
    <submittedName>
        <fullName evidence="4">Tetratricopeptide repeat protein</fullName>
    </submittedName>
</protein>
<evidence type="ECO:0000313" key="4">
    <source>
        <dbReference type="EMBL" id="MFC4633822.1"/>
    </source>
</evidence>
<feature type="transmembrane region" description="Helical" evidence="3">
    <location>
        <begin position="59"/>
        <end position="80"/>
    </location>
</feature>
<evidence type="ECO:0000313" key="5">
    <source>
        <dbReference type="Proteomes" id="UP001596043"/>
    </source>
</evidence>
<dbReference type="EMBL" id="JBHSFV010000003">
    <property type="protein sequence ID" value="MFC4633822.1"/>
    <property type="molecule type" value="Genomic_DNA"/>
</dbReference>
<keyword evidence="3" id="KW-1133">Transmembrane helix</keyword>
<keyword evidence="1" id="KW-0677">Repeat</keyword>
<evidence type="ECO:0000256" key="2">
    <source>
        <dbReference type="ARBA" id="ARBA00022803"/>
    </source>
</evidence>
<feature type="transmembrane region" description="Helical" evidence="3">
    <location>
        <begin position="33"/>
        <end position="50"/>
    </location>
</feature>
<keyword evidence="3" id="KW-0812">Transmembrane</keyword>
<organism evidence="4 5">
    <name type="scientific">Dokdonia ponticola</name>
    <dbReference type="NCBI Taxonomy" id="2041041"/>
    <lineage>
        <taxon>Bacteria</taxon>
        <taxon>Pseudomonadati</taxon>
        <taxon>Bacteroidota</taxon>
        <taxon>Flavobacteriia</taxon>
        <taxon>Flavobacteriales</taxon>
        <taxon>Flavobacteriaceae</taxon>
        <taxon>Dokdonia</taxon>
    </lineage>
</organism>
<dbReference type="Gene3D" id="1.25.40.10">
    <property type="entry name" value="Tetratricopeptide repeat domain"/>
    <property type="match status" value="2"/>
</dbReference>
<comment type="caution">
    <text evidence="4">The sequence shown here is derived from an EMBL/GenBank/DDBJ whole genome shotgun (WGS) entry which is preliminary data.</text>
</comment>
<dbReference type="PANTHER" id="PTHR45641:SF1">
    <property type="entry name" value="AAA+ ATPASE DOMAIN-CONTAINING PROTEIN"/>
    <property type="match status" value="1"/>
</dbReference>
<dbReference type="Proteomes" id="UP001596043">
    <property type="component" value="Unassembled WGS sequence"/>
</dbReference>
<dbReference type="InterPro" id="IPR011990">
    <property type="entry name" value="TPR-like_helical_dom_sf"/>
</dbReference>
<evidence type="ECO:0000256" key="1">
    <source>
        <dbReference type="ARBA" id="ARBA00022737"/>
    </source>
</evidence>
<dbReference type="PANTHER" id="PTHR45641">
    <property type="entry name" value="TETRATRICOPEPTIDE REPEAT PROTEIN (AFU_ORTHOLOGUE AFUA_6G03870)"/>
    <property type="match status" value="1"/>
</dbReference>
<reference evidence="5" key="1">
    <citation type="journal article" date="2019" name="Int. J. Syst. Evol. Microbiol.">
        <title>The Global Catalogue of Microorganisms (GCM) 10K type strain sequencing project: providing services to taxonomists for standard genome sequencing and annotation.</title>
        <authorList>
            <consortium name="The Broad Institute Genomics Platform"/>
            <consortium name="The Broad Institute Genome Sequencing Center for Infectious Disease"/>
            <person name="Wu L."/>
            <person name="Ma J."/>
        </authorList>
    </citation>
    <scope>NUCLEOTIDE SEQUENCE [LARGE SCALE GENOMIC DNA]</scope>
    <source>
        <strain evidence="5">YJ-61-S</strain>
    </source>
</reference>
<dbReference type="Pfam" id="PF13424">
    <property type="entry name" value="TPR_12"/>
    <property type="match status" value="1"/>
</dbReference>
<sequence>MQKTEKILLLISLGLLSIHLISGVWATHVLFDLSLWILSLFYSVRGYFLFKDTLEYKSLSIITGIIFGLIFFTLPSLIRIKRDVQYILPLFPLVGILLYYLIFAILKSGYFKRKKWIILRSTVLLIIMLFFAFPKPRQTVYQAVLYSLNRDIPHLKANINIFRYEKLYKEAIKNKQFDTAIQYAIKSKNEGLKWLGIDSITPNSKSDLWEINGAFTTLYNAYAKKGSKLYDNEKYKEALRYYQLAEKELYYTDSIPMYYRDEAAYVLRNQAMAIKEFEPELADSLFYKAIITYQELVDKEDISLSNLLVDYAEYLKEQEYYNDSNDIYRISNQIIKDNELLDFQDEIVSNNQNIALNLSALDSLQKASEVIDENYDLINEYSDYYCSNLFYDAFLKLQIYELDKAEKITLKSKNCYEAKELPILVSESLSLQASISLAKGLYKKAKEEIKQGTEIIINQIGKDNVRYHRFKLKEAAIELQLGNYTNAESIYTASLNYFERTNGKTHLDLVNPLLSLAEINLILGRFDALKTYTEKTKYQIDETVDTYSIQSAATLNKIAYLYYAQDNLKIADSIYNHILNNKEKTYLKADVSVTLNGKGLVALHEKKYKTSDSLFQKAIALSLKVYGKNHPNNSKIYYNIAELNLNKGNTILAKKELQKAKEIAILKYPDSHDFLADIYFLYAQIARIEKEEKYSQIHANRALSIYVSKFGNEHYLSKRVRDFIDAQP</sequence>
<dbReference type="RefSeq" id="WP_379978047.1">
    <property type="nucleotide sequence ID" value="NZ_JBHSFV010000003.1"/>
</dbReference>
<proteinExistence type="predicted"/>
<feature type="transmembrane region" description="Helical" evidence="3">
    <location>
        <begin position="86"/>
        <end position="105"/>
    </location>
</feature>
<keyword evidence="5" id="KW-1185">Reference proteome</keyword>
<evidence type="ECO:0000256" key="3">
    <source>
        <dbReference type="SAM" id="Phobius"/>
    </source>
</evidence>
<accession>A0ABV9HVA2</accession>